<evidence type="ECO:0000259" key="2">
    <source>
        <dbReference type="Pfam" id="PF13240"/>
    </source>
</evidence>
<sequence>MYCPKCGEEIKDGSKFCKHCGSQIKQKNAVNNAASNNVNTSSNDDEKTKKIIIGVLIAAIVVLAIVFVGFGTGLFNGDSSSSATAGSQSQQAAPSSSKAVSLSSFPVSEAPALAQAIKNSGGNFPVQFQSLSLTKEQCTYILSKSVALIGQGNPDATISVGNPSGAPHPSGRDNSQTIARENYVDMSNRFSSWIDRNGALPNYVGVYTGGVADISPSRMLDICVSIMIDYGNTHNLPASINI</sequence>
<name>A0A8T3VNQ0_9EURY</name>
<proteinExistence type="predicted"/>
<protein>
    <submittedName>
        <fullName evidence="3">Zinc-ribbon domain-containing protein</fullName>
    </submittedName>
</protein>
<dbReference type="Pfam" id="PF09373">
    <property type="entry name" value="PMBR"/>
    <property type="match status" value="1"/>
</dbReference>
<dbReference type="AlphaFoldDB" id="A0A8T3VNQ0"/>
<dbReference type="Proteomes" id="UP000713479">
    <property type="component" value="Unassembled WGS sequence"/>
</dbReference>
<dbReference type="EMBL" id="SUTF01000001">
    <property type="protein sequence ID" value="MBE6509686.1"/>
    <property type="molecule type" value="Genomic_DNA"/>
</dbReference>
<dbReference type="InterPro" id="IPR026870">
    <property type="entry name" value="Zinc_ribbon_dom"/>
</dbReference>
<gene>
    <name evidence="3" type="ORF">E7Z74_00230</name>
</gene>
<feature type="transmembrane region" description="Helical" evidence="1">
    <location>
        <begin position="51"/>
        <end position="75"/>
    </location>
</feature>
<accession>A0A8T3VNQ0</accession>
<keyword evidence="1" id="KW-1133">Transmembrane helix</keyword>
<dbReference type="InterPro" id="IPR018975">
    <property type="entry name" value="Pseudomurein-binding_repeat"/>
</dbReference>
<feature type="domain" description="Zinc-ribbon" evidence="2">
    <location>
        <begin position="2"/>
        <end position="23"/>
    </location>
</feature>
<reference evidence="3" key="1">
    <citation type="submission" date="2019-04" db="EMBL/GenBank/DDBJ databases">
        <title>Evolution of Biomass-Degrading Anaerobic Consortia Revealed by Metagenomics.</title>
        <authorList>
            <person name="Peng X."/>
        </authorList>
    </citation>
    <scope>NUCLEOTIDE SEQUENCE</scope>
    <source>
        <strain evidence="3">SIG13</strain>
    </source>
</reference>
<evidence type="ECO:0000256" key="1">
    <source>
        <dbReference type="SAM" id="Phobius"/>
    </source>
</evidence>
<keyword evidence="1" id="KW-0812">Transmembrane</keyword>
<dbReference type="Pfam" id="PF13240">
    <property type="entry name" value="Zn_Ribbon_1"/>
    <property type="match status" value="1"/>
</dbReference>
<evidence type="ECO:0000313" key="3">
    <source>
        <dbReference type="EMBL" id="MBE6509686.1"/>
    </source>
</evidence>
<keyword evidence="1" id="KW-0472">Membrane</keyword>
<organism evidence="3 4">
    <name type="scientific">Methanobrevibacter millerae</name>
    <dbReference type="NCBI Taxonomy" id="230361"/>
    <lineage>
        <taxon>Archaea</taxon>
        <taxon>Methanobacteriati</taxon>
        <taxon>Methanobacteriota</taxon>
        <taxon>Methanomada group</taxon>
        <taxon>Methanobacteria</taxon>
        <taxon>Methanobacteriales</taxon>
        <taxon>Methanobacteriaceae</taxon>
        <taxon>Methanobrevibacter</taxon>
    </lineage>
</organism>
<comment type="caution">
    <text evidence="3">The sequence shown here is derived from an EMBL/GenBank/DDBJ whole genome shotgun (WGS) entry which is preliminary data.</text>
</comment>
<evidence type="ECO:0000313" key="4">
    <source>
        <dbReference type="Proteomes" id="UP000713479"/>
    </source>
</evidence>